<keyword evidence="2" id="KW-1185">Reference proteome</keyword>
<comment type="caution">
    <text evidence="1">The sequence shown here is derived from an EMBL/GenBank/DDBJ whole genome shotgun (WGS) entry which is preliminary data.</text>
</comment>
<dbReference type="AlphaFoldDB" id="A0A444PXY1"/>
<proteinExistence type="predicted"/>
<organism evidence="1 2">
    <name type="scientific">Labedella phragmitis</name>
    <dbReference type="NCBI Taxonomy" id="2498849"/>
    <lineage>
        <taxon>Bacteria</taxon>
        <taxon>Bacillati</taxon>
        <taxon>Actinomycetota</taxon>
        <taxon>Actinomycetes</taxon>
        <taxon>Micrococcales</taxon>
        <taxon>Microbacteriaceae</taxon>
        <taxon>Labedella</taxon>
    </lineage>
</organism>
<sequence>MSGGREARRLRVERFGAGGYLLHPFPGFVTGYDIVGVVEEASVLAPAIRPGTRVVALLPRMGEKLVIRFPGATSSG</sequence>
<dbReference type="SUPFAM" id="SSF50129">
    <property type="entry name" value="GroES-like"/>
    <property type="match status" value="1"/>
</dbReference>
<gene>
    <name evidence="1" type="ORF">ELQ90_01975</name>
</gene>
<dbReference type="OrthoDB" id="2665481at2"/>
<dbReference type="InterPro" id="IPR011032">
    <property type="entry name" value="GroES-like_sf"/>
</dbReference>
<reference evidence="1 2" key="1">
    <citation type="submission" date="2018-12" db="EMBL/GenBank/DDBJ databases">
        <authorList>
            <person name="Li F."/>
        </authorList>
    </citation>
    <scope>NUCLEOTIDE SEQUENCE [LARGE SCALE GENOMIC DNA]</scope>
    <source>
        <strain evidence="1 2">11W25H-1</strain>
    </source>
</reference>
<evidence type="ECO:0000313" key="1">
    <source>
        <dbReference type="EMBL" id="RWZ52736.1"/>
    </source>
</evidence>
<dbReference type="Proteomes" id="UP000288547">
    <property type="component" value="Unassembled WGS sequence"/>
</dbReference>
<dbReference type="RefSeq" id="WP_128493579.1">
    <property type="nucleotide sequence ID" value="NZ_RZNB01000001.1"/>
</dbReference>
<name>A0A444PXY1_9MICO</name>
<dbReference type="EMBL" id="RZNB01000001">
    <property type="protein sequence ID" value="RWZ52736.1"/>
    <property type="molecule type" value="Genomic_DNA"/>
</dbReference>
<accession>A0A444PXY1</accession>
<dbReference type="Gene3D" id="3.90.180.10">
    <property type="entry name" value="Medium-chain alcohol dehydrogenases, catalytic domain"/>
    <property type="match status" value="1"/>
</dbReference>
<evidence type="ECO:0000313" key="2">
    <source>
        <dbReference type="Proteomes" id="UP000288547"/>
    </source>
</evidence>
<protein>
    <submittedName>
        <fullName evidence="1">Uncharacterized protein</fullName>
    </submittedName>
</protein>